<dbReference type="EMBL" id="JAADJZ010000018">
    <property type="protein sequence ID" value="KAF2868628.1"/>
    <property type="molecule type" value="Genomic_DNA"/>
</dbReference>
<proteinExistence type="predicted"/>
<accession>A0A7C8I1V1</accession>
<comment type="caution">
    <text evidence="1">The sequence shown here is derived from an EMBL/GenBank/DDBJ whole genome shotgun (WGS) entry which is preliminary data.</text>
</comment>
<protein>
    <submittedName>
        <fullName evidence="1">Uncharacterized protein</fullName>
    </submittedName>
</protein>
<reference evidence="1 2" key="1">
    <citation type="submission" date="2020-01" db="EMBL/GenBank/DDBJ databases">
        <authorList>
            <consortium name="DOE Joint Genome Institute"/>
            <person name="Haridas S."/>
            <person name="Albert R."/>
            <person name="Binder M."/>
            <person name="Bloem J."/>
            <person name="Labutti K."/>
            <person name="Salamov A."/>
            <person name="Andreopoulos B."/>
            <person name="Baker S.E."/>
            <person name="Barry K."/>
            <person name="Bills G."/>
            <person name="Bluhm B.H."/>
            <person name="Cannon C."/>
            <person name="Castanera R."/>
            <person name="Culley D.E."/>
            <person name="Daum C."/>
            <person name="Ezra D."/>
            <person name="Gonzalez J.B."/>
            <person name="Henrissat B."/>
            <person name="Kuo A."/>
            <person name="Liang C."/>
            <person name="Lipzen A."/>
            <person name="Lutzoni F."/>
            <person name="Magnuson J."/>
            <person name="Mondo S."/>
            <person name="Nolan M."/>
            <person name="Ohm R."/>
            <person name="Pangilinan J."/>
            <person name="Park H.-J.H."/>
            <person name="Ramirez L."/>
            <person name="Alfaro M."/>
            <person name="Sun H."/>
            <person name="Tritt A."/>
            <person name="Yoshinaga Y."/>
            <person name="Zwiers L.-H.L."/>
            <person name="Turgeon B.G."/>
            <person name="Goodwin S.B."/>
            <person name="Spatafora J.W."/>
            <person name="Crous P.W."/>
            <person name="Grigoriev I.V."/>
        </authorList>
    </citation>
    <scope>NUCLEOTIDE SEQUENCE [LARGE SCALE GENOMIC DNA]</scope>
    <source>
        <strain evidence="1 2">CBS 611.86</strain>
    </source>
</reference>
<gene>
    <name evidence="1" type="ORF">BDV95DRAFT_118092</name>
</gene>
<organism evidence="1 2">
    <name type="scientific">Massariosphaeria phaeospora</name>
    <dbReference type="NCBI Taxonomy" id="100035"/>
    <lineage>
        <taxon>Eukaryota</taxon>
        <taxon>Fungi</taxon>
        <taxon>Dikarya</taxon>
        <taxon>Ascomycota</taxon>
        <taxon>Pezizomycotina</taxon>
        <taxon>Dothideomycetes</taxon>
        <taxon>Pleosporomycetidae</taxon>
        <taxon>Pleosporales</taxon>
        <taxon>Pleosporales incertae sedis</taxon>
        <taxon>Massariosphaeria</taxon>
    </lineage>
</organism>
<dbReference type="Proteomes" id="UP000481861">
    <property type="component" value="Unassembled WGS sequence"/>
</dbReference>
<evidence type="ECO:0000313" key="2">
    <source>
        <dbReference type="Proteomes" id="UP000481861"/>
    </source>
</evidence>
<dbReference type="AlphaFoldDB" id="A0A7C8I1V1"/>
<keyword evidence="2" id="KW-1185">Reference proteome</keyword>
<sequence length="234" mass="26317">MEKVLVDDSVLSLDASGNIVPKTQLMQRPPMMAFHTPRTVWKMIKAVCNNESSTLCTCNKYSPDLYLRHKSLHSSNRINYLCGPPKGAIWTNRFGINGLVGPTYDREGEYEAMHLARVSIDYFGGDVDTALNQRTLYRLSALQRMNETQLSAIDRLKSNMAAWGDALNAPDPRGVVSPQQMCTLIDIFSDIFFFGALPLGSEDFEWITSSPPRTIYGEATIDPKSSRLLIKFYH</sequence>
<evidence type="ECO:0000313" key="1">
    <source>
        <dbReference type="EMBL" id="KAF2868628.1"/>
    </source>
</evidence>
<name>A0A7C8I1V1_9PLEO</name>